<feature type="region of interest" description="Disordered" evidence="1">
    <location>
        <begin position="103"/>
        <end position="188"/>
    </location>
</feature>
<comment type="caution">
    <text evidence="2">The sequence shown here is derived from an EMBL/GenBank/DDBJ whole genome shotgun (WGS) entry which is preliminary data.</text>
</comment>
<evidence type="ECO:0000256" key="1">
    <source>
        <dbReference type="SAM" id="MobiDB-lite"/>
    </source>
</evidence>
<feature type="region of interest" description="Disordered" evidence="1">
    <location>
        <begin position="206"/>
        <end position="227"/>
    </location>
</feature>
<evidence type="ECO:0000313" key="2">
    <source>
        <dbReference type="EMBL" id="MED6223349.1"/>
    </source>
</evidence>
<protein>
    <submittedName>
        <fullName evidence="2">Uncharacterized protein</fullName>
    </submittedName>
</protein>
<gene>
    <name evidence="2" type="ORF">PIB30_073140</name>
</gene>
<feature type="non-terminal residue" evidence="2">
    <location>
        <position position="1"/>
    </location>
</feature>
<evidence type="ECO:0000313" key="3">
    <source>
        <dbReference type="Proteomes" id="UP001341840"/>
    </source>
</evidence>
<accession>A0ABU6ZN21</accession>
<name>A0ABU6ZN21_9FABA</name>
<dbReference type="Proteomes" id="UP001341840">
    <property type="component" value="Unassembled WGS sequence"/>
</dbReference>
<organism evidence="2 3">
    <name type="scientific">Stylosanthes scabra</name>
    <dbReference type="NCBI Taxonomy" id="79078"/>
    <lineage>
        <taxon>Eukaryota</taxon>
        <taxon>Viridiplantae</taxon>
        <taxon>Streptophyta</taxon>
        <taxon>Embryophyta</taxon>
        <taxon>Tracheophyta</taxon>
        <taxon>Spermatophyta</taxon>
        <taxon>Magnoliopsida</taxon>
        <taxon>eudicotyledons</taxon>
        <taxon>Gunneridae</taxon>
        <taxon>Pentapetalae</taxon>
        <taxon>rosids</taxon>
        <taxon>fabids</taxon>
        <taxon>Fabales</taxon>
        <taxon>Fabaceae</taxon>
        <taxon>Papilionoideae</taxon>
        <taxon>50 kb inversion clade</taxon>
        <taxon>dalbergioids sensu lato</taxon>
        <taxon>Dalbergieae</taxon>
        <taxon>Pterocarpus clade</taxon>
        <taxon>Stylosanthes</taxon>
    </lineage>
</organism>
<feature type="compositionally biased region" description="Basic and acidic residues" evidence="1">
    <location>
        <begin position="215"/>
        <end position="224"/>
    </location>
</feature>
<feature type="compositionally biased region" description="Basic and acidic residues" evidence="1">
    <location>
        <begin position="151"/>
        <end position="162"/>
    </location>
</feature>
<sequence>GLRIRPSPAPILPDTDDQLVHYEVDDIGKLEQLLDRNHDRMEEQFNRQSLPQIARCWLCTQSFATWWSKYFTTHTRHIGPGFSNMKLPLAKTKTRGKVIALESRKRSTRGCSSGLSPNKALRIGGTSHTPATTRVLRFRTTFSNRESSPIDAHKENEERQEVSSEAPLTSPALEAPSPTEHAHSEPQEQDLNLLLSQAKQVYSLRGKFPLGGGTDSKETTEPEAVRSVPSASATLSTIAAKIIFTVKDGLANIKSANNGLSDKLKCYEGNKASLTSAVSKAESDMGKARASYNAAEKKVEAFDKLCAHLKLSLGHFI</sequence>
<keyword evidence="3" id="KW-1185">Reference proteome</keyword>
<dbReference type="EMBL" id="JASCZI010272741">
    <property type="protein sequence ID" value="MED6223349.1"/>
    <property type="molecule type" value="Genomic_DNA"/>
</dbReference>
<reference evidence="2 3" key="1">
    <citation type="journal article" date="2023" name="Plants (Basel)">
        <title>Bridging the Gap: Combining Genomics and Transcriptomics Approaches to Understand Stylosanthes scabra, an Orphan Legume from the Brazilian Caatinga.</title>
        <authorList>
            <person name="Ferreira-Neto J.R.C."/>
            <person name="da Silva M.D."/>
            <person name="Binneck E."/>
            <person name="de Melo N.F."/>
            <person name="da Silva R.H."/>
            <person name="de Melo A.L.T.M."/>
            <person name="Pandolfi V."/>
            <person name="Bustamante F.O."/>
            <person name="Brasileiro-Vidal A.C."/>
            <person name="Benko-Iseppon A.M."/>
        </authorList>
    </citation>
    <scope>NUCLEOTIDE SEQUENCE [LARGE SCALE GENOMIC DNA]</scope>
    <source>
        <tissue evidence="2">Leaves</tissue>
    </source>
</reference>
<proteinExistence type="predicted"/>